<dbReference type="GO" id="GO:0016787">
    <property type="term" value="F:hydrolase activity"/>
    <property type="evidence" value="ECO:0007669"/>
    <property type="project" value="UniProtKB-KW"/>
</dbReference>
<keyword evidence="6" id="KW-0723">Serine/threonine-protein kinase</keyword>
<evidence type="ECO:0000256" key="1">
    <source>
        <dbReference type="ARBA" id="ARBA00022801"/>
    </source>
</evidence>
<dbReference type="GO" id="GO:0005524">
    <property type="term" value="F:ATP binding"/>
    <property type="evidence" value="ECO:0007669"/>
    <property type="project" value="InterPro"/>
</dbReference>
<dbReference type="AlphaFoldDB" id="A0A562VI53"/>
<dbReference type="Gene3D" id="3.40.50.10810">
    <property type="entry name" value="Tandem AAA-ATPase domain"/>
    <property type="match status" value="1"/>
</dbReference>
<keyword evidence="2" id="KW-0862">Zinc</keyword>
<evidence type="ECO:0000313" key="6">
    <source>
        <dbReference type="EMBL" id="TWJ17550.1"/>
    </source>
</evidence>
<dbReference type="CDD" id="cd18793">
    <property type="entry name" value="SF2_C_SNF"/>
    <property type="match status" value="1"/>
</dbReference>
<keyword evidence="2" id="KW-0863">Zinc-finger</keyword>
<dbReference type="GO" id="GO:0008270">
    <property type="term" value="F:zinc ion binding"/>
    <property type="evidence" value="ECO:0007669"/>
    <property type="project" value="UniProtKB-KW"/>
</dbReference>
<dbReference type="PROSITE" id="PS51194">
    <property type="entry name" value="HELICASE_CTER"/>
    <property type="match status" value="1"/>
</dbReference>
<evidence type="ECO:0000313" key="7">
    <source>
        <dbReference type="Proteomes" id="UP000319449"/>
    </source>
</evidence>
<organism evidence="6 7">
    <name type="scientific">Geobacter argillaceus</name>
    <dbReference type="NCBI Taxonomy" id="345631"/>
    <lineage>
        <taxon>Bacteria</taxon>
        <taxon>Pseudomonadati</taxon>
        <taxon>Thermodesulfobacteriota</taxon>
        <taxon>Desulfuromonadia</taxon>
        <taxon>Geobacterales</taxon>
        <taxon>Geobacteraceae</taxon>
        <taxon>Geobacter</taxon>
    </lineage>
</organism>
<protein>
    <submittedName>
        <fullName evidence="6">Non-specific serine/threonine protein kinase</fullName>
    </submittedName>
</protein>
<sequence length="1181" mass="130652">MTQTTIPASESPLLKRFETYQPGDIHHVAAKVHLIAGFRQCAVNTFVKAIWNADKTSLTITFNDRAETTLLLLGYDLLKKCTCRDWQPARNCTHVVVAWASLKHLISPETLKHIPFDQQMLRDLNRCLEAESGPATTRTKIDPGHMKARLEVARSKRAAASSAPPSQVTGTPFRLLLEKDSTSNKISGAIKRGELTIYGWSSAGLPTDLARFLASYVGYQSTSRYFTDFTRMTGGNYPIVFRDSSGTETKLSFRADQTCTAGITFDLRGEKVHITRTLKGGTPLPEGSGADGQLLFDPAAGVVVPVSNLDAWNSWETVAELLNEVEGACRGTADEAPDAGRRVRRLEHAIIAPAELFNKAAISLDPTALQNPDIHFNFLTGTVTKENRTTILPSYVLDIPNGLSSRMTSLTPAYFLNGRIFPLSDQPFWIFNPDRRIDSTIPTPLKAKKRLKVLLEAAFAMQHATGEQARNRITRSVTSTLDFAKTTLKREAKRLLSYLAGKWRGSTVVVLADAGEWYFVNNDHRTQVELVAILYDLFGLDAFVANAFPGTVELSTDIFLKLLPTLMERLTSAGFSLRMHDEPLAKAEWRFSLDATVSSLDWFELKPEIRCNGELLTEEEIAGLCAGGGMLRRDGKLLMLDDVSARVVALFADALNPGKKRKKGGDEPIRVPRLQILDWLQLRSNGVEVRLSAEDARVLDSLLNFASIAKRPVPIGLAATLRDYQADAWRWLAFLYEHRFGACLADDMGLGKTLQGITLLAGIMSGEVPSAAPAGTPHLVVAPPSLLFNWEAEIARFLPSARTLLYAGSGRSVDRFADVDVIITSYGIVHRDCELLAGQRFNVIIFDETQVVKNLQAATTSAVRRLKGAFNLALTGTPLENHLGEYYAIMDLCLPGLLGTREEFTRFLGKDGAAATMRLMGRTRPFVLRRTKALIASELPPKTEIDIPLELTTRQRAFYQRTVEEVRGQVKDAYDSHAPAQARIIALTAILRLRQICLAPSLASPGADAASPKLEFLSEQLEELRDEGYSALVFSQFTGYLDLIETGLKKKGFSYLRLDGSTPVPKRKTLVQTFQNATEPMVFLISLKAGGKGLNLTRATYVYHMDPWWNPAVENQASDRVHRIGQTEQVTITRLIMRHTIEEKMMALKARKTELYKAILEEGTGHGGAALTREDLEFLLG</sequence>
<dbReference type="InterPro" id="IPR049730">
    <property type="entry name" value="SNF2/RAD54-like_C"/>
</dbReference>
<keyword evidence="6" id="KW-0808">Transferase</keyword>
<dbReference type="SMART" id="SM00490">
    <property type="entry name" value="HELICc"/>
    <property type="match status" value="1"/>
</dbReference>
<comment type="caution">
    <text evidence="6">The sequence shown here is derived from an EMBL/GenBank/DDBJ whole genome shotgun (WGS) entry which is preliminary data.</text>
</comment>
<evidence type="ECO:0000259" key="3">
    <source>
        <dbReference type="PROSITE" id="PS50966"/>
    </source>
</evidence>
<reference evidence="6 7" key="1">
    <citation type="submission" date="2019-07" db="EMBL/GenBank/DDBJ databases">
        <title>Genomic Encyclopedia of Archaeal and Bacterial Type Strains, Phase II (KMG-II): from individual species to whole genera.</title>
        <authorList>
            <person name="Goeker M."/>
        </authorList>
    </citation>
    <scope>NUCLEOTIDE SEQUENCE [LARGE SCALE GENOMIC DNA]</scope>
    <source>
        <strain evidence="6 7">ATCC BAA-1139</strain>
    </source>
</reference>
<evidence type="ECO:0000259" key="5">
    <source>
        <dbReference type="PROSITE" id="PS51194"/>
    </source>
</evidence>
<dbReference type="InterPro" id="IPR007527">
    <property type="entry name" value="Znf_SWIM"/>
</dbReference>
<gene>
    <name evidence="6" type="ORF">JN12_02945</name>
</gene>
<dbReference type="Pfam" id="PF00176">
    <property type="entry name" value="SNF2-rel_dom"/>
    <property type="match status" value="1"/>
</dbReference>
<keyword evidence="1" id="KW-0378">Hydrolase</keyword>
<feature type="domain" description="SWIM-type" evidence="3">
    <location>
        <begin position="58"/>
        <end position="103"/>
    </location>
</feature>
<accession>A0A562VI53</accession>
<dbReference type="PROSITE" id="PS51192">
    <property type="entry name" value="HELICASE_ATP_BIND_1"/>
    <property type="match status" value="1"/>
</dbReference>
<dbReference type="GO" id="GO:0004674">
    <property type="term" value="F:protein serine/threonine kinase activity"/>
    <property type="evidence" value="ECO:0007669"/>
    <property type="project" value="UniProtKB-KW"/>
</dbReference>
<feature type="domain" description="Helicase C-terminal" evidence="5">
    <location>
        <begin position="1016"/>
        <end position="1177"/>
    </location>
</feature>
<evidence type="ECO:0000259" key="4">
    <source>
        <dbReference type="PROSITE" id="PS51192"/>
    </source>
</evidence>
<keyword evidence="7" id="KW-1185">Reference proteome</keyword>
<keyword evidence="6" id="KW-0418">Kinase</keyword>
<feature type="domain" description="Helicase ATP-binding" evidence="4">
    <location>
        <begin position="733"/>
        <end position="896"/>
    </location>
</feature>
<dbReference type="InterPro" id="IPR038718">
    <property type="entry name" value="SNF2-like_sf"/>
</dbReference>
<dbReference type="Proteomes" id="UP000319449">
    <property type="component" value="Unassembled WGS sequence"/>
</dbReference>
<dbReference type="InterPro" id="IPR001650">
    <property type="entry name" value="Helicase_C-like"/>
</dbReference>
<evidence type="ECO:0000256" key="2">
    <source>
        <dbReference type="PROSITE-ProRule" id="PRU00325"/>
    </source>
</evidence>
<dbReference type="SUPFAM" id="SSF52540">
    <property type="entry name" value="P-loop containing nucleoside triphosphate hydrolases"/>
    <property type="match status" value="2"/>
</dbReference>
<keyword evidence="2" id="KW-0479">Metal-binding</keyword>
<dbReference type="Pfam" id="PF00271">
    <property type="entry name" value="Helicase_C"/>
    <property type="match status" value="1"/>
</dbReference>
<dbReference type="PANTHER" id="PTHR10799">
    <property type="entry name" value="SNF2/RAD54 HELICASE FAMILY"/>
    <property type="match status" value="1"/>
</dbReference>
<dbReference type="RefSeq" id="WP_170241937.1">
    <property type="nucleotide sequence ID" value="NZ_VLLN01000020.1"/>
</dbReference>
<dbReference type="SMART" id="SM00487">
    <property type="entry name" value="DEXDc"/>
    <property type="match status" value="1"/>
</dbReference>
<dbReference type="InterPro" id="IPR000330">
    <property type="entry name" value="SNF2_N"/>
</dbReference>
<name>A0A562VI53_9BACT</name>
<dbReference type="Gene3D" id="3.40.50.300">
    <property type="entry name" value="P-loop containing nucleotide triphosphate hydrolases"/>
    <property type="match status" value="1"/>
</dbReference>
<proteinExistence type="predicted"/>
<dbReference type="EMBL" id="VLLN01000020">
    <property type="protein sequence ID" value="TWJ17550.1"/>
    <property type="molecule type" value="Genomic_DNA"/>
</dbReference>
<dbReference type="PROSITE" id="PS50966">
    <property type="entry name" value="ZF_SWIM"/>
    <property type="match status" value="1"/>
</dbReference>
<dbReference type="InterPro" id="IPR027417">
    <property type="entry name" value="P-loop_NTPase"/>
</dbReference>
<dbReference type="InterPro" id="IPR014001">
    <property type="entry name" value="Helicase_ATP-bd"/>
</dbReference>